<comment type="caution">
    <text evidence="2">The sequence shown here is derived from an EMBL/GenBank/DDBJ whole genome shotgun (WGS) entry which is preliminary data.</text>
</comment>
<sequence length="123" mass="12994">MELKKVAREAGVRADRGAGEETMGAAGGAAMLSSVEPSTVEEWRTTREVRTARTLDDARVAVSLVTAVVESESRPADGRSESRTAAAMVSTMELMSTSESREEVVVMAGQKKSRCGSVGSKEV</sequence>
<feature type="compositionally biased region" description="Basic and acidic residues" evidence="1">
    <location>
        <begin position="1"/>
        <end position="19"/>
    </location>
</feature>
<feature type="region of interest" description="Disordered" evidence="1">
    <location>
        <begin position="1"/>
        <end position="46"/>
    </location>
</feature>
<proteinExistence type="predicted"/>
<reference evidence="2" key="1">
    <citation type="journal article" date="2021" name="bioRxiv">
        <title>Whole Genome Assembly and Annotation of Northern Wild Rice, Zizania palustris L., Supports a Whole Genome Duplication in the Zizania Genus.</title>
        <authorList>
            <person name="Haas M."/>
            <person name="Kono T."/>
            <person name="Macchietto M."/>
            <person name="Millas R."/>
            <person name="McGilp L."/>
            <person name="Shao M."/>
            <person name="Duquette J."/>
            <person name="Hirsch C.N."/>
            <person name="Kimball J."/>
        </authorList>
    </citation>
    <scope>NUCLEOTIDE SEQUENCE</scope>
    <source>
        <tissue evidence="2">Fresh leaf tissue</tissue>
    </source>
</reference>
<dbReference type="Proteomes" id="UP000729402">
    <property type="component" value="Unassembled WGS sequence"/>
</dbReference>
<reference evidence="2" key="2">
    <citation type="submission" date="2021-02" db="EMBL/GenBank/DDBJ databases">
        <authorList>
            <person name="Kimball J.A."/>
            <person name="Haas M.W."/>
            <person name="Macchietto M."/>
            <person name="Kono T."/>
            <person name="Duquette J."/>
            <person name="Shao M."/>
        </authorList>
    </citation>
    <scope>NUCLEOTIDE SEQUENCE</scope>
    <source>
        <tissue evidence="2">Fresh leaf tissue</tissue>
    </source>
</reference>
<organism evidence="2 3">
    <name type="scientific">Zizania palustris</name>
    <name type="common">Northern wild rice</name>
    <dbReference type="NCBI Taxonomy" id="103762"/>
    <lineage>
        <taxon>Eukaryota</taxon>
        <taxon>Viridiplantae</taxon>
        <taxon>Streptophyta</taxon>
        <taxon>Embryophyta</taxon>
        <taxon>Tracheophyta</taxon>
        <taxon>Spermatophyta</taxon>
        <taxon>Magnoliopsida</taxon>
        <taxon>Liliopsida</taxon>
        <taxon>Poales</taxon>
        <taxon>Poaceae</taxon>
        <taxon>BOP clade</taxon>
        <taxon>Oryzoideae</taxon>
        <taxon>Oryzeae</taxon>
        <taxon>Zizaniinae</taxon>
        <taxon>Zizania</taxon>
    </lineage>
</organism>
<dbReference type="AlphaFoldDB" id="A0A8J5RKL1"/>
<keyword evidence="3" id="KW-1185">Reference proteome</keyword>
<name>A0A8J5RKL1_ZIZPA</name>
<evidence type="ECO:0000256" key="1">
    <source>
        <dbReference type="SAM" id="MobiDB-lite"/>
    </source>
</evidence>
<gene>
    <name evidence="2" type="ORF">GUJ93_ZPchr0009g135</name>
</gene>
<protein>
    <submittedName>
        <fullName evidence="2">Uncharacterized protein</fullName>
    </submittedName>
</protein>
<evidence type="ECO:0000313" key="2">
    <source>
        <dbReference type="EMBL" id="KAG8050878.1"/>
    </source>
</evidence>
<accession>A0A8J5RKL1</accession>
<evidence type="ECO:0000313" key="3">
    <source>
        <dbReference type="Proteomes" id="UP000729402"/>
    </source>
</evidence>
<dbReference type="EMBL" id="JAAALK010000289">
    <property type="protein sequence ID" value="KAG8050878.1"/>
    <property type="molecule type" value="Genomic_DNA"/>
</dbReference>
<feature type="compositionally biased region" description="Low complexity" evidence="1">
    <location>
        <begin position="20"/>
        <end position="31"/>
    </location>
</feature>